<dbReference type="Pfam" id="PF25816">
    <property type="entry name" value="RamC_N"/>
    <property type="match status" value="1"/>
</dbReference>
<dbReference type="GO" id="GO:0004674">
    <property type="term" value="F:protein serine/threonine kinase activity"/>
    <property type="evidence" value="ECO:0007669"/>
    <property type="project" value="UniProtKB-KW"/>
</dbReference>
<dbReference type="InterPro" id="IPR007822">
    <property type="entry name" value="LANC-like"/>
</dbReference>
<dbReference type="InterPro" id="IPR012341">
    <property type="entry name" value="6hp_glycosidase-like_sf"/>
</dbReference>
<dbReference type="RefSeq" id="WP_239027749.1">
    <property type="nucleotide sequence ID" value="NZ_JADBEL010000042.1"/>
</dbReference>
<keyword evidence="2" id="KW-0723">Serine/threonine-protein kinase</keyword>
<name>A0A927R553_9BACL</name>
<comment type="caution">
    <text evidence="2">The sequence shown here is derived from an EMBL/GenBank/DDBJ whole genome shotgun (WGS) entry which is preliminary data.</text>
</comment>
<reference evidence="2" key="1">
    <citation type="submission" date="2020-10" db="EMBL/GenBank/DDBJ databases">
        <title>Genomic Encyclopedia of Type Strains, Phase IV (KMG-IV): sequencing the most valuable type-strain genomes for metagenomic binning, comparative biology and taxonomic classification.</title>
        <authorList>
            <person name="Goeker M."/>
        </authorList>
    </citation>
    <scope>NUCLEOTIDE SEQUENCE</scope>
    <source>
        <strain evidence="2">DSM 13886</strain>
    </source>
</reference>
<protein>
    <submittedName>
        <fullName evidence="2">Serine/threonine protein kinase</fullName>
    </submittedName>
</protein>
<evidence type="ECO:0000313" key="2">
    <source>
        <dbReference type="EMBL" id="MBE1556951.1"/>
    </source>
</evidence>
<gene>
    <name evidence="2" type="ORF">H4683_004077</name>
</gene>
<dbReference type="EMBL" id="JADBEL010000042">
    <property type="protein sequence ID" value="MBE1556951.1"/>
    <property type="molecule type" value="Genomic_DNA"/>
</dbReference>
<dbReference type="Gene3D" id="1.10.510.10">
    <property type="entry name" value="Transferase(Phosphotransferase) domain 1"/>
    <property type="match status" value="1"/>
</dbReference>
<evidence type="ECO:0000313" key="3">
    <source>
        <dbReference type="Proteomes" id="UP000658225"/>
    </source>
</evidence>
<dbReference type="GO" id="GO:0031179">
    <property type="term" value="P:peptide modification"/>
    <property type="evidence" value="ECO:0007669"/>
    <property type="project" value="InterPro"/>
</dbReference>
<evidence type="ECO:0000259" key="1">
    <source>
        <dbReference type="PROSITE" id="PS50011"/>
    </source>
</evidence>
<dbReference type="Gene3D" id="1.50.10.10">
    <property type="match status" value="1"/>
</dbReference>
<dbReference type="SMART" id="SM00220">
    <property type="entry name" value="S_TKc"/>
    <property type="match status" value="1"/>
</dbReference>
<dbReference type="InterPro" id="IPR000719">
    <property type="entry name" value="Prot_kinase_dom"/>
</dbReference>
<dbReference type="SUPFAM" id="SSF158745">
    <property type="entry name" value="LanC-like"/>
    <property type="match status" value="1"/>
</dbReference>
<dbReference type="PROSITE" id="PS50011">
    <property type="entry name" value="PROTEIN_KINASE_DOM"/>
    <property type="match status" value="1"/>
</dbReference>
<organism evidence="2 3">
    <name type="scientific">Sporosarcina limicola</name>
    <dbReference type="NCBI Taxonomy" id="34101"/>
    <lineage>
        <taxon>Bacteria</taxon>
        <taxon>Bacillati</taxon>
        <taxon>Bacillota</taxon>
        <taxon>Bacilli</taxon>
        <taxon>Bacillales</taxon>
        <taxon>Caryophanaceae</taxon>
        <taxon>Sporosarcina</taxon>
    </lineage>
</organism>
<dbReference type="PRINTS" id="PR01950">
    <property type="entry name" value="LANCSUPER"/>
</dbReference>
<dbReference type="Pfam" id="PF05147">
    <property type="entry name" value="LANC_like"/>
    <property type="match status" value="1"/>
</dbReference>
<dbReference type="AlphaFoldDB" id="A0A927R553"/>
<dbReference type="InterPro" id="IPR058053">
    <property type="entry name" value="RamC_C"/>
</dbReference>
<dbReference type="PANTHER" id="PTHR44167:SF24">
    <property type="entry name" value="SERINE_THREONINE-PROTEIN KINASE CHK2"/>
    <property type="match status" value="1"/>
</dbReference>
<dbReference type="PANTHER" id="PTHR44167">
    <property type="entry name" value="OVARIAN-SPECIFIC SERINE/THREONINE-PROTEIN KINASE LOK-RELATED"/>
    <property type="match status" value="1"/>
</dbReference>
<sequence>MKYIHGDKKYYRPSKSINTINLVVSDIPEDWETRSDDHWTYCFPANASLPIQGWKIHISAVPDNAKKTLDLASSYLLKNNVPFKYVSTLRELMYKDSKNAHRGSSGKFMTIYPKNENQFIFLLNDLHSMLKQLPKGPYILSDKRWFDGNVYFRYGAFEEMYNWDGATKIAVIKTPSGDFIHDHRDPSYQIPFFVEEPRVIQEMTKEQDRKQMVEESHLNKYDIKSVLHFSNGGGVYLADNKHSETQVVLKEGRPSAGLDAKGRDAIQRLNHESAILKRLKGLDSVVEYIDIFQEWEHKFMVEEYVPGKTLNTWLAESYPASINSNNMEYGDMAIPILNQIKKAIQDIHSRGIGMGDLQPSNVIITDTGNIKLIDFESAGSINDATPSGLITLGFTGDAGLTKEQADWFALLRIARLMFIPIGSVQDLAEDILSKHDTWIQKHFGEKVVELIKYFEFECEIRSAKAVDSVLSVPNKYLNKNDVSHISSNLRKGIVQDLSEDINLLPGDIRQYESSGGLLNILTGGFGVVMALKRTGSLPDKAREWAFKYSNEQYLSKLDNGLFTGKSGIAGVLYEIGMTKRSREIFESIPSETDSEDISLRSGLSGIGLALLSASITYNSKSFLENSITIGHKLKSLFERNVAVRPNEFDPIPIGLIDGWSGVSLFFSKLYRYTKDDMWLDLSLQTLEKDINNCSFIGQTGLFQAEDEKKRAIPYLSGGSAGIGLAMIELRHLLGYEKWNNELHGIGMATISKCFYNSGLFHGLAGMISSANAIDIELNLKEDSSYVNKALETINLHILEEKGSYFIPGNYNFKLSGDIFSGSSGVLLVINDIGTSGYSWLPIMNLSEIFPSLKNRRHFEVY</sequence>
<dbReference type="Gene3D" id="3.30.2430.10">
    <property type="entry name" value="phosphothreonine lyase"/>
    <property type="match status" value="1"/>
</dbReference>
<dbReference type="Pfam" id="PF00069">
    <property type="entry name" value="Pkinase"/>
    <property type="match status" value="1"/>
</dbReference>
<dbReference type="GO" id="GO:0005524">
    <property type="term" value="F:ATP binding"/>
    <property type="evidence" value="ECO:0007669"/>
    <property type="project" value="InterPro"/>
</dbReference>
<keyword evidence="2" id="KW-0808">Transferase</keyword>
<dbReference type="NCBIfam" id="NF038151">
    <property type="entry name" value="lanthi_synth_III"/>
    <property type="match status" value="1"/>
</dbReference>
<proteinExistence type="predicted"/>
<dbReference type="InterPro" id="IPR011009">
    <property type="entry name" value="Kinase-like_dom_sf"/>
</dbReference>
<keyword evidence="2" id="KW-0418">Kinase</keyword>
<dbReference type="InterPro" id="IPR038498">
    <property type="entry name" value="OspF/SpvC_sf"/>
</dbReference>
<accession>A0A927R553</accession>
<dbReference type="SMART" id="SM01260">
    <property type="entry name" value="LANC_like"/>
    <property type="match status" value="1"/>
</dbReference>
<dbReference type="Gene3D" id="1.50.10.20">
    <property type="match status" value="1"/>
</dbReference>
<dbReference type="CDD" id="cd04791">
    <property type="entry name" value="LanC_SerThrkinase"/>
    <property type="match status" value="1"/>
</dbReference>
<dbReference type="Proteomes" id="UP000658225">
    <property type="component" value="Unassembled WGS sequence"/>
</dbReference>
<dbReference type="InterPro" id="IPR057929">
    <property type="entry name" value="RamC_N"/>
</dbReference>
<feature type="domain" description="Protein kinase" evidence="1">
    <location>
        <begin position="221"/>
        <end position="611"/>
    </location>
</feature>
<dbReference type="SUPFAM" id="SSF56112">
    <property type="entry name" value="Protein kinase-like (PK-like)"/>
    <property type="match status" value="1"/>
</dbReference>
<dbReference type="InterPro" id="IPR053524">
    <property type="entry name" value="Aerial_hyphae_peptide-synth"/>
</dbReference>
<keyword evidence="3" id="KW-1185">Reference proteome</keyword>
<dbReference type="GO" id="GO:0005975">
    <property type="term" value="P:carbohydrate metabolic process"/>
    <property type="evidence" value="ECO:0007669"/>
    <property type="project" value="InterPro"/>
</dbReference>